<dbReference type="PANTHER" id="PTHR11088">
    <property type="entry name" value="TRNA DIMETHYLALLYLTRANSFERASE"/>
    <property type="match status" value="1"/>
</dbReference>
<keyword evidence="7" id="KW-1185">Reference proteome</keyword>
<dbReference type="Gene3D" id="3.40.50.300">
    <property type="entry name" value="P-loop containing nucleotide triphosphate hydrolases"/>
    <property type="match status" value="1"/>
</dbReference>
<gene>
    <name evidence="6" type="ORF">H5410_001654</name>
</gene>
<dbReference type="GO" id="GO:0006400">
    <property type="term" value="P:tRNA modification"/>
    <property type="evidence" value="ECO:0007669"/>
    <property type="project" value="TreeGrafter"/>
</dbReference>
<evidence type="ECO:0000256" key="4">
    <source>
        <dbReference type="ARBA" id="ARBA00022741"/>
    </source>
</evidence>
<dbReference type="OrthoDB" id="775260at2759"/>
<keyword evidence="5" id="KW-0067">ATP-binding</keyword>
<dbReference type="InterPro" id="IPR039657">
    <property type="entry name" value="Dimethylallyltransferase"/>
</dbReference>
<dbReference type="GO" id="GO:0005524">
    <property type="term" value="F:ATP binding"/>
    <property type="evidence" value="ECO:0007669"/>
    <property type="project" value="UniProtKB-KW"/>
</dbReference>
<evidence type="ECO:0000256" key="1">
    <source>
        <dbReference type="ARBA" id="ARBA00005842"/>
    </source>
</evidence>
<protein>
    <submittedName>
        <fullName evidence="6">Uncharacterized protein</fullName>
    </submittedName>
</protein>
<dbReference type="GO" id="GO:0005739">
    <property type="term" value="C:mitochondrion"/>
    <property type="evidence" value="ECO:0007669"/>
    <property type="project" value="TreeGrafter"/>
</dbReference>
<dbReference type="Gene3D" id="1.10.287.890">
    <property type="entry name" value="Crystal structure of tRNA isopentenylpyrophosphate transferase (bh2366) domain"/>
    <property type="match status" value="1"/>
</dbReference>
<proteinExistence type="inferred from homology"/>
<keyword evidence="4" id="KW-0547">Nucleotide-binding</keyword>
<dbReference type="InterPro" id="IPR027417">
    <property type="entry name" value="P-loop_NTPase"/>
</dbReference>
<accession>A0A9J6AZT0</accession>
<evidence type="ECO:0000313" key="7">
    <source>
        <dbReference type="Proteomes" id="UP000824120"/>
    </source>
</evidence>
<dbReference type="GO" id="GO:0052381">
    <property type="term" value="F:tRNA dimethylallyltransferase activity"/>
    <property type="evidence" value="ECO:0007669"/>
    <property type="project" value="TreeGrafter"/>
</dbReference>
<name>A0A9J6AZT0_SOLCO</name>
<dbReference type="GO" id="GO:0009691">
    <property type="term" value="P:cytokinin biosynthetic process"/>
    <property type="evidence" value="ECO:0007669"/>
    <property type="project" value="UniProtKB-KW"/>
</dbReference>
<dbReference type="Proteomes" id="UP000824120">
    <property type="component" value="Chromosome 1"/>
</dbReference>
<evidence type="ECO:0000256" key="3">
    <source>
        <dbReference type="ARBA" id="ARBA00022712"/>
    </source>
</evidence>
<comment type="caution">
    <text evidence="6">The sequence shown here is derived from an EMBL/GenBank/DDBJ whole genome shotgun (WGS) entry which is preliminary data.</text>
</comment>
<organism evidence="6 7">
    <name type="scientific">Solanum commersonii</name>
    <name type="common">Commerson's wild potato</name>
    <name type="synonym">Commerson's nightshade</name>
    <dbReference type="NCBI Taxonomy" id="4109"/>
    <lineage>
        <taxon>Eukaryota</taxon>
        <taxon>Viridiplantae</taxon>
        <taxon>Streptophyta</taxon>
        <taxon>Embryophyta</taxon>
        <taxon>Tracheophyta</taxon>
        <taxon>Spermatophyta</taxon>
        <taxon>Magnoliopsida</taxon>
        <taxon>eudicotyledons</taxon>
        <taxon>Gunneridae</taxon>
        <taxon>Pentapetalae</taxon>
        <taxon>asterids</taxon>
        <taxon>lamiids</taxon>
        <taxon>Solanales</taxon>
        <taxon>Solanaceae</taxon>
        <taxon>Solanoideae</taxon>
        <taxon>Solaneae</taxon>
        <taxon>Solanum</taxon>
    </lineage>
</organism>
<dbReference type="EMBL" id="JACXVP010000001">
    <property type="protein sequence ID" value="KAG5629937.1"/>
    <property type="molecule type" value="Genomic_DNA"/>
</dbReference>
<keyword evidence="2" id="KW-0808">Transferase</keyword>
<evidence type="ECO:0000313" key="6">
    <source>
        <dbReference type="EMBL" id="KAG5629937.1"/>
    </source>
</evidence>
<evidence type="ECO:0000256" key="5">
    <source>
        <dbReference type="ARBA" id="ARBA00022840"/>
    </source>
</evidence>
<comment type="similarity">
    <text evidence="1">Belongs to the IPP transferase family.</text>
</comment>
<sequence length="146" mass="16930">MNTFINNNNKFNKKKVVFIMGVKGTGKSRLSIDLPTHLRGDIINSDKIQIYKGLDNKVILFHNFLGEIELDFDFTTEDFCLKFIVYIEFFLRLNVFQLLLEGQISILKNLWKTMCSCSNIKQSVLNCRIDTRVDEIVNAGMVDEVR</sequence>
<keyword evidence="3" id="KW-0203">Cytokinin biosynthesis</keyword>
<evidence type="ECO:0000256" key="2">
    <source>
        <dbReference type="ARBA" id="ARBA00022679"/>
    </source>
</evidence>
<reference evidence="6 7" key="1">
    <citation type="submission" date="2020-09" db="EMBL/GenBank/DDBJ databases">
        <title>De no assembly of potato wild relative species, Solanum commersonii.</title>
        <authorList>
            <person name="Cho K."/>
        </authorList>
    </citation>
    <scope>NUCLEOTIDE SEQUENCE [LARGE SCALE GENOMIC DNA]</scope>
    <source>
        <strain evidence="6">LZ3.2</strain>
        <tissue evidence="6">Leaf</tissue>
    </source>
</reference>
<dbReference type="PANTHER" id="PTHR11088:SF73">
    <property type="entry name" value="PHOSPHORIBULOKINASE_URIDINE KINASE DOMAIN-CONTAINING PROTEIN"/>
    <property type="match status" value="1"/>
</dbReference>
<dbReference type="AlphaFoldDB" id="A0A9J6AZT0"/>